<evidence type="ECO:0000256" key="1">
    <source>
        <dbReference type="ARBA" id="ARBA00004651"/>
    </source>
</evidence>
<comment type="caution">
    <text evidence="7">The sequence shown here is derived from an EMBL/GenBank/DDBJ whole genome shotgun (WGS) entry which is preliminary data.</text>
</comment>
<evidence type="ECO:0000313" key="7">
    <source>
        <dbReference type="EMBL" id="NNM47208.1"/>
    </source>
</evidence>
<evidence type="ECO:0000256" key="6">
    <source>
        <dbReference type="SAM" id="Phobius"/>
    </source>
</evidence>
<dbReference type="EMBL" id="JABEPQ010000003">
    <property type="protein sequence ID" value="NNM47208.1"/>
    <property type="molecule type" value="Genomic_DNA"/>
</dbReference>
<keyword evidence="5 6" id="KW-0472">Membrane</keyword>
<sequence length="482" mass="49578">MSNPTTEATGLRAGSVRTGHLVFFVVAAAAPLTVLAGFAPLAFLVGGQTAPVGYLVAGLVYLLFAVGFTTISRHVRNTGAFYGYIRAGLGAVPGGAAALLAYAGYALGQIGFCAAAGLFASNLVELVTGAKVSWGICALVIALAVGALAYAKVEVGARVLAVLLVAEIGILFVLAAAILVKGAPDGLSLAGFNPGSWTLSALGPLFVLTFIVYIGFEQTAVYSEECDDPRTAVPRATYVAVVLLAVVYTFISWMILMGIGASNLEKVLAGDLSAVVFDVNTQYLGTAATDVLQVLIVTSFFAGVLALQNASSRYLFALGRDGLLPRALGRSHPRTGSPATAVVVQTVIVFVAIAAFAVGGFDPYLQVVIWTNTPTLVAVLVLQIATSIAVVVFFRRNPRGESAWHRLVAPALSAIALLAVLVLVCAKLSLLTALGVGGNLLIMVPLVVAAVVGAVRGASVGPVSAGQLDDRDRTELALETYS</sequence>
<dbReference type="Proteomes" id="UP000588586">
    <property type="component" value="Unassembled WGS sequence"/>
</dbReference>
<name>A0A849HIF5_9MICO</name>
<evidence type="ECO:0000256" key="5">
    <source>
        <dbReference type="ARBA" id="ARBA00023136"/>
    </source>
</evidence>
<dbReference type="RefSeq" id="WP_171244335.1">
    <property type="nucleotide sequence ID" value="NZ_JABEPQ010000003.1"/>
</dbReference>
<keyword evidence="4 6" id="KW-1133">Transmembrane helix</keyword>
<feature type="transmembrane region" description="Helical" evidence="6">
    <location>
        <begin position="436"/>
        <end position="455"/>
    </location>
</feature>
<evidence type="ECO:0000256" key="2">
    <source>
        <dbReference type="ARBA" id="ARBA00022475"/>
    </source>
</evidence>
<dbReference type="AlphaFoldDB" id="A0A849HIF5"/>
<feature type="transmembrane region" description="Helical" evidence="6">
    <location>
        <begin position="237"/>
        <end position="262"/>
    </location>
</feature>
<feature type="transmembrane region" description="Helical" evidence="6">
    <location>
        <begin position="52"/>
        <end position="71"/>
    </location>
</feature>
<keyword evidence="3 6" id="KW-0812">Transmembrane</keyword>
<comment type="subcellular location">
    <subcellularLocation>
        <location evidence="1">Cell membrane</location>
        <topology evidence="1">Multi-pass membrane protein</topology>
    </subcellularLocation>
</comment>
<feature type="transmembrane region" description="Helical" evidence="6">
    <location>
        <begin position="373"/>
        <end position="395"/>
    </location>
</feature>
<feature type="transmembrane region" description="Helical" evidence="6">
    <location>
        <begin position="407"/>
        <end position="430"/>
    </location>
</feature>
<gene>
    <name evidence="7" type="ORF">HJG52_14505</name>
</gene>
<feature type="transmembrane region" description="Helical" evidence="6">
    <location>
        <begin position="158"/>
        <end position="179"/>
    </location>
</feature>
<feature type="transmembrane region" description="Helical" evidence="6">
    <location>
        <begin position="339"/>
        <end position="361"/>
    </location>
</feature>
<dbReference type="PIRSF" id="PIRSF006060">
    <property type="entry name" value="AA_transporter"/>
    <property type="match status" value="1"/>
</dbReference>
<dbReference type="InterPro" id="IPR050367">
    <property type="entry name" value="APC_superfamily"/>
</dbReference>
<dbReference type="PANTHER" id="PTHR42770:SF16">
    <property type="entry name" value="AMINO ACID PERMEASE"/>
    <property type="match status" value="1"/>
</dbReference>
<dbReference type="InterPro" id="IPR002293">
    <property type="entry name" value="AA/rel_permease1"/>
</dbReference>
<feature type="transmembrane region" description="Helical" evidence="6">
    <location>
        <begin position="199"/>
        <end position="216"/>
    </location>
</feature>
<protein>
    <submittedName>
        <fullName evidence="7">APC family permease</fullName>
    </submittedName>
</protein>
<dbReference type="Gene3D" id="1.20.1740.10">
    <property type="entry name" value="Amino acid/polyamine transporter I"/>
    <property type="match status" value="1"/>
</dbReference>
<evidence type="ECO:0000256" key="4">
    <source>
        <dbReference type="ARBA" id="ARBA00022989"/>
    </source>
</evidence>
<evidence type="ECO:0000256" key="3">
    <source>
        <dbReference type="ARBA" id="ARBA00022692"/>
    </source>
</evidence>
<dbReference type="PANTHER" id="PTHR42770">
    <property type="entry name" value="AMINO ACID TRANSPORTER-RELATED"/>
    <property type="match status" value="1"/>
</dbReference>
<accession>A0A849HIF5</accession>
<keyword evidence="8" id="KW-1185">Reference proteome</keyword>
<dbReference type="Pfam" id="PF13520">
    <property type="entry name" value="AA_permease_2"/>
    <property type="match status" value="1"/>
</dbReference>
<feature type="transmembrane region" description="Helical" evidence="6">
    <location>
        <begin position="282"/>
        <end position="307"/>
    </location>
</feature>
<feature type="transmembrane region" description="Helical" evidence="6">
    <location>
        <begin position="92"/>
        <end position="120"/>
    </location>
</feature>
<keyword evidence="2" id="KW-1003">Cell membrane</keyword>
<dbReference type="GO" id="GO:0005886">
    <property type="term" value="C:plasma membrane"/>
    <property type="evidence" value="ECO:0007669"/>
    <property type="project" value="UniProtKB-SubCell"/>
</dbReference>
<feature type="transmembrane region" description="Helical" evidence="6">
    <location>
        <begin position="132"/>
        <end position="151"/>
    </location>
</feature>
<evidence type="ECO:0000313" key="8">
    <source>
        <dbReference type="Proteomes" id="UP000588586"/>
    </source>
</evidence>
<dbReference type="GO" id="GO:0022857">
    <property type="term" value="F:transmembrane transporter activity"/>
    <property type="evidence" value="ECO:0007669"/>
    <property type="project" value="InterPro"/>
</dbReference>
<organism evidence="7 8">
    <name type="scientific">Knoellia koreensis</name>
    <dbReference type="NCBI Taxonomy" id="2730921"/>
    <lineage>
        <taxon>Bacteria</taxon>
        <taxon>Bacillati</taxon>
        <taxon>Actinomycetota</taxon>
        <taxon>Actinomycetes</taxon>
        <taxon>Micrococcales</taxon>
        <taxon>Intrasporangiaceae</taxon>
        <taxon>Knoellia</taxon>
    </lineage>
</organism>
<reference evidence="7 8" key="1">
    <citation type="submission" date="2020-04" db="EMBL/GenBank/DDBJ databases">
        <title>Knoellia sp. isolate from air conditioner.</title>
        <authorList>
            <person name="Chea S."/>
            <person name="Kim D.-U."/>
        </authorList>
    </citation>
    <scope>NUCLEOTIDE SEQUENCE [LARGE SCALE GENOMIC DNA]</scope>
    <source>
        <strain evidence="7 8">DB2414S</strain>
    </source>
</reference>
<feature type="transmembrane region" description="Helical" evidence="6">
    <location>
        <begin position="21"/>
        <end position="46"/>
    </location>
</feature>
<proteinExistence type="predicted"/>